<gene>
    <name evidence="1" type="ORF">M1K48_11145</name>
</gene>
<evidence type="ECO:0000313" key="1">
    <source>
        <dbReference type="EMBL" id="UUR07489.1"/>
    </source>
</evidence>
<sequence>MILALAIALSAHQPAAQQPQSLYNALGIAEPGLRGAALDAAVAKAASSPLGSVANPVRAQGVAGERDYLARLRCADGQAPEVLGRGSSMRSPFGGITDIYSLRCNGAAPTSHKIIFDMYHQHRETRAVPGFTLAP</sequence>
<reference evidence="1 2" key="1">
    <citation type="submission" date="2022-05" db="EMBL/GenBank/DDBJ databases">
        <title>S8-45 Sphingomonas ultraviolaceadurans.</title>
        <authorList>
            <person name="Liu Y."/>
        </authorList>
    </citation>
    <scope>NUCLEOTIDE SEQUENCE [LARGE SCALE GENOMIC DNA]</scope>
    <source>
        <strain evidence="1 2">S8-45</strain>
    </source>
</reference>
<dbReference type="EMBL" id="CP097253">
    <property type="protein sequence ID" value="UUR07489.1"/>
    <property type="molecule type" value="Genomic_DNA"/>
</dbReference>
<dbReference type="RefSeq" id="WP_249455223.1">
    <property type="nucleotide sequence ID" value="NZ_CP097253.1"/>
</dbReference>
<dbReference type="Proteomes" id="UP000831921">
    <property type="component" value="Chromosome"/>
</dbReference>
<name>A0ABY5MVL1_9SPHN</name>
<proteinExistence type="predicted"/>
<keyword evidence="2" id="KW-1185">Reference proteome</keyword>
<organism evidence="1 2">
    <name type="scientific">Sphingomonas glaciei</name>
    <dbReference type="NCBI Taxonomy" id="2938948"/>
    <lineage>
        <taxon>Bacteria</taxon>
        <taxon>Pseudomonadati</taxon>
        <taxon>Pseudomonadota</taxon>
        <taxon>Alphaproteobacteria</taxon>
        <taxon>Sphingomonadales</taxon>
        <taxon>Sphingomonadaceae</taxon>
        <taxon>Sphingomonas</taxon>
    </lineage>
</organism>
<protein>
    <recommendedName>
        <fullName evidence="3">DUF3617 family protein</fullName>
    </recommendedName>
</protein>
<evidence type="ECO:0008006" key="3">
    <source>
        <dbReference type="Google" id="ProtNLM"/>
    </source>
</evidence>
<evidence type="ECO:0000313" key="2">
    <source>
        <dbReference type="Proteomes" id="UP000831921"/>
    </source>
</evidence>
<accession>A0ABY5MVL1</accession>